<dbReference type="EMBL" id="UGSJ01000001">
    <property type="protein sequence ID" value="SUA89353.1"/>
    <property type="molecule type" value="Genomic_DNA"/>
</dbReference>
<proteinExistence type="predicted"/>
<organism evidence="1 2">
    <name type="scientific">Pandoraea pulmonicola</name>
    <dbReference type="NCBI Taxonomy" id="93221"/>
    <lineage>
        <taxon>Bacteria</taxon>
        <taxon>Pseudomonadati</taxon>
        <taxon>Pseudomonadota</taxon>
        <taxon>Betaproteobacteria</taxon>
        <taxon>Burkholderiales</taxon>
        <taxon>Burkholderiaceae</taxon>
        <taxon>Pandoraea</taxon>
    </lineage>
</organism>
<sequence>MPRKPKTPLAELPAIPAELLEQFGNAPMTAEAINAATMALKKALIERALGGEMNHHLG</sequence>
<name>A0AAJ4Z9M4_PANPU</name>
<dbReference type="Proteomes" id="UP000254589">
    <property type="component" value="Unassembled WGS sequence"/>
</dbReference>
<accession>A0AAJ4Z9M4</accession>
<comment type="caution">
    <text evidence="1">The sequence shown here is derived from an EMBL/GenBank/DDBJ whole genome shotgun (WGS) entry which is preliminary data.</text>
</comment>
<evidence type="ECO:0000313" key="1">
    <source>
        <dbReference type="EMBL" id="SUA89353.1"/>
    </source>
</evidence>
<reference evidence="1 2" key="1">
    <citation type="submission" date="2018-06" db="EMBL/GenBank/DDBJ databases">
        <authorList>
            <consortium name="Pathogen Informatics"/>
            <person name="Doyle S."/>
        </authorList>
    </citation>
    <scope>NUCLEOTIDE SEQUENCE [LARGE SCALE GENOMIC DNA]</scope>
    <source>
        <strain evidence="1 2">NCTC13159</strain>
    </source>
</reference>
<evidence type="ECO:0008006" key="3">
    <source>
        <dbReference type="Google" id="ProtNLM"/>
    </source>
</evidence>
<dbReference type="AlphaFoldDB" id="A0AAJ4Z9M4"/>
<protein>
    <recommendedName>
        <fullName evidence="3">IS256 family transposase</fullName>
    </recommendedName>
</protein>
<evidence type="ECO:0000313" key="2">
    <source>
        <dbReference type="Proteomes" id="UP000254589"/>
    </source>
</evidence>
<gene>
    <name evidence="1" type="ORF">NCTC13159_00817</name>
</gene>